<comment type="caution">
    <text evidence="6">The sequence shown here is derived from an EMBL/GenBank/DDBJ whole genome shotgun (WGS) entry which is preliminary data.</text>
</comment>
<dbReference type="Proteomes" id="UP000481583">
    <property type="component" value="Unassembled WGS sequence"/>
</dbReference>
<proteinExistence type="inferred from homology"/>
<dbReference type="Gene3D" id="3.40.190.10">
    <property type="entry name" value="Periplasmic binding protein-like II"/>
    <property type="match status" value="1"/>
</dbReference>
<dbReference type="PANTHER" id="PTHR30290">
    <property type="entry name" value="PERIPLASMIC BINDING COMPONENT OF ABC TRANSPORTER"/>
    <property type="match status" value="1"/>
</dbReference>
<evidence type="ECO:0000256" key="3">
    <source>
        <dbReference type="ARBA" id="ARBA00022448"/>
    </source>
</evidence>
<dbReference type="GO" id="GO:1904680">
    <property type="term" value="F:peptide transmembrane transporter activity"/>
    <property type="evidence" value="ECO:0007669"/>
    <property type="project" value="TreeGrafter"/>
</dbReference>
<gene>
    <name evidence="6" type="ORF">G5C51_19505</name>
</gene>
<dbReference type="PIRSF" id="PIRSF002741">
    <property type="entry name" value="MppA"/>
    <property type="match status" value="1"/>
</dbReference>
<dbReference type="Gene3D" id="3.10.105.10">
    <property type="entry name" value="Dipeptide-binding Protein, Domain 3"/>
    <property type="match status" value="1"/>
</dbReference>
<sequence length="530" mass="57894">MGKGLLAGVLGVGVIGAILAGWLLIGADGGGEDESIVMGTTDEVGSLDPAGGYNVGSWMIFNNTFQTLMSYQHGATEPGPEAAQECGFEDTESTVYRCKLRSGLKFSNGNSLTSKDVAHSFNRTLRINSPNGPAYLLASIKKIQTPDARTVIFRLKAPDATFPAKIASNAAVIVDHREYPADKLRKDHKIFGSGVYQLDEYEEKKRAVLTSHEAYKGSAEVKNSAMTVEFFTGEPTKLKKALQAGEVDLAYRGLAVNDIRELETATLAGEGDGVKVSNGASAEVMHLIFNMNDPVAGKLSVRRAMAYLVDRNALIRRVYQRTVEPLYSVIPTGITGHTTPYFNDYGDRPDPDKAAAALRADGITKKVKTTLWVTPNRFGPATVPAFKEIARQLNESGLFDADVKSLPVDEYNKGIQEGKFGFFVRGWLADYPDPDIFVAPFFAKENIVNNGYNSGPINNDLLPATNAEADRARTVGPYKKIQSLVARDLPVLPLWQGRQYTVARENIFGSEWSVDTSTVPRFWEFSRQDG</sequence>
<dbReference type="GO" id="GO:0043190">
    <property type="term" value="C:ATP-binding cassette (ABC) transporter complex"/>
    <property type="evidence" value="ECO:0007669"/>
    <property type="project" value="InterPro"/>
</dbReference>
<dbReference type="AlphaFoldDB" id="A0A6G4U245"/>
<evidence type="ECO:0000256" key="4">
    <source>
        <dbReference type="ARBA" id="ARBA00022729"/>
    </source>
</evidence>
<dbReference type="GO" id="GO:0030313">
    <property type="term" value="C:cell envelope"/>
    <property type="evidence" value="ECO:0007669"/>
    <property type="project" value="UniProtKB-SubCell"/>
</dbReference>
<keyword evidence="7" id="KW-1185">Reference proteome</keyword>
<dbReference type="PANTHER" id="PTHR30290:SF10">
    <property type="entry name" value="PERIPLASMIC OLIGOPEPTIDE-BINDING PROTEIN-RELATED"/>
    <property type="match status" value="1"/>
</dbReference>
<reference evidence="6 7" key="1">
    <citation type="submission" date="2020-02" db="EMBL/GenBank/DDBJ databases">
        <title>Whole-genome analyses of novel actinobacteria.</title>
        <authorList>
            <person name="Sahin N."/>
        </authorList>
    </citation>
    <scope>NUCLEOTIDE SEQUENCE [LARGE SCALE GENOMIC DNA]</scope>
    <source>
        <strain evidence="6 7">A7024</strain>
    </source>
</reference>
<evidence type="ECO:0000313" key="7">
    <source>
        <dbReference type="Proteomes" id="UP000481583"/>
    </source>
</evidence>
<evidence type="ECO:0000313" key="6">
    <source>
        <dbReference type="EMBL" id="NGN66072.1"/>
    </source>
</evidence>
<dbReference type="Pfam" id="PF00496">
    <property type="entry name" value="SBP_bac_5"/>
    <property type="match status" value="1"/>
</dbReference>
<dbReference type="InterPro" id="IPR039424">
    <property type="entry name" value="SBP_5"/>
</dbReference>
<dbReference type="EMBL" id="JAAKZV010000083">
    <property type="protein sequence ID" value="NGN66072.1"/>
    <property type="molecule type" value="Genomic_DNA"/>
</dbReference>
<keyword evidence="3" id="KW-0813">Transport</keyword>
<evidence type="ECO:0000259" key="5">
    <source>
        <dbReference type="Pfam" id="PF00496"/>
    </source>
</evidence>
<comment type="similarity">
    <text evidence="2">Belongs to the bacterial solute-binding protein 5 family.</text>
</comment>
<dbReference type="GO" id="GO:0015833">
    <property type="term" value="P:peptide transport"/>
    <property type="evidence" value="ECO:0007669"/>
    <property type="project" value="TreeGrafter"/>
</dbReference>
<evidence type="ECO:0000256" key="2">
    <source>
        <dbReference type="ARBA" id="ARBA00005695"/>
    </source>
</evidence>
<name>A0A6G4U245_9ACTN</name>
<feature type="domain" description="Solute-binding protein family 5" evidence="5">
    <location>
        <begin position="78"/>
        <end position="446"/>
    </location>
</feature>
<dbReference type="SUPFAM" id="SSF53850">
    <property type="entry name" value="Periplasmic binding protein-like II"/>
    <property type="match status" value="1"/>
</dbReference>
<protein>
    <submittedName>
        <fullName evidence="6">ABC transporter substrate-binding protein</fullName>
    </submittedName>
</protein>
<dbReference type="InterPro" id="IPR000914">
    <property type="entry name" value="SBP_5_dom"/>
</dbReference>
<accession>A0A6G4U245</accession>
<dbReference type="Gene3D" id="3.90.76.10">
    <property type="entry name" value="Dipeptide-binding Protein, Domain 1"/>
    <property type="match status" value="1"/>
</dbReference>
<organism evidence="6 7">
    <name type="scientific">Streptomyces coryli</name>
    <dbReference type="NCBI Taxonomy" id="1128680"/>
    <lineage>
        <taxon>Bacteria</taxon>
        <taxon>Bacillati</taxon>
        <taxon>Actinomycetota</taxon>
        <taxon>Actinomycetes</taxon>
        <taxon>Kitasatosporales</taxon>
        <taxon>Streptomycetaceae</taxon>
        <taxon>Streptomyces</taxon>
    </lineage>
</organism>
<dbReference type="GO" id="GO:0042597">
    <property type="term" value="C:periplasmic space"/>
    <property type="evidence" value="ECO:0007669"/>
    <property type="project" value="UniProtKB-ARBA"/>
</dbReference>
<dbReference type="InterPro" id="IPR030678">
    <property type="entry name" value="Peptide/Ni-bd"/>
</dbReference>
<keyword evidence="4" id="KW-0732">Signal</keyword>
<evidence type="ECO:0000256" key="1">
    <source>
        <dbReference type="ARBA" id="ARBA00004196"/>
    </source>
</evidence>
<comment type="subcellular location">
    <subcellularLocation>
        <location evidence="1">Cell envelope</location>
    </subcellularLocation>
</comment>